<protein>
    <submittedName>
        <fullName evidence="2">Uncharacterized protein</fullName>
    </submittedName>
</protein>
<gene>
    <name evidence="2" type="ORF">UA18_04321</name>
</gene>
<accession>A0ABD7L8U5</accession>
<dbReference type="Proteomes" id="UP000196218">
    <property type="component" value="Unassembled WGS sequence"/>
</dbReference>
<reference evidence="2 3" key="1">
    <citation type="submission" date="2016-04" db="EMBL/GenBank/DDBJ databases">
        <authorList>
            <person name="Peeters C."/>
        </authorList>
    </citation>
    <scope>NUCLEOTIDE SEQUENCE [LARGE SCALE GENOMIC DNA]</scope>
    <source>
        <strain evidence="2">LMG 29311</strain>
    </source>
</reference>
<dbReference type="EMBL" id="FKJW01000005">
    <property type="protein sequence ID" value="SAJ99666.1"/>
    <property type="molecule type" value="Genomic_DNA"/>
</dbReference>
<proteinExistence type="predicted"/>
<dbReference type="AlphaFoldDB" id="A0ABD7L8U5"/>
<evidence type="ECO:0000256" key="1">
    <source>
        <dbReference type="SAM" id="MobiDB-lite"/>
    </source>
</evidence>
<evidence type="ECO:0000313" key="2">
    <source>
        <dbReference type="EMBL" id="SAJ99666.1"/>
    </source>
</evidence>
<comment type="caution">
    <text evidence="2">The sequence shown here is derived from an EMBL/GenBank/DDBJ whole genome shotgun (WGS) entry which is preliminary data.</text>
</comment>
<feature type="region of interest" description="Disordered" evidence="1">
    <location>
        <begin position="1"/>
        <end position="24"/>
    </location>
</feature>
<organism evidence="2 3">
    <name type="scientific">Burkholderia multivorans</name>
    <dbReference type="NCBI Taxonomy" id="87883"/>
    <lineage>
        <taxon>Bacteria</taxon>
        <taxon>Pseudomonadati</taxon>
        <taxon>Pseudomonadota</taxon>
        <taxon>Betaproteobacteria</taxon>
        <taxon>Burkholderiales</taxon>
        <taxon>Burkholderiaceae</taxon>
        <taxon>Burkholderia</taxon>
        <taxon>Burkholderia cepacia complex</taxon>
    </lineage>
</organism>
<feature type="compositionally biased region" description="Basic and acidic residues" evidence="1">
    <location>
        <begin position="1"/>
        <end position="19"/>
    </location>
</feature>
<sequence>MRHDSIVRHPRGARDDRSAPHAAIGRRAAPTAAAACYGSSFSADDATDGTEMPWLVANCTAWLSVVASDCS</sequence>
<evidence type="ECO:0000313" key="3">
    <source>
        <dbReference type="Proteomes" id="UP000196218"/>
    </source>
</evidence>
<name>A0ABD7L8U5_9BURK</name>